<evidence type="ECO:0000259" key="2">
    <source>
        <dbReference type="Pfam" id="PF13460"/>
    </source>
</evidence>
<organism evidence="3 4">
    <name type="scientific">Streptomyces rutgersensis</name>
    <dbReference type="NCBI Taxonomy" id="53451"/>
    <lineage>
        <taxon>Bacteria</taxon>
        <taxon>Bacillati</taxon>
        <taxon>Actinomycetota</taxon>
        <taxon>Actinomycetes</taxon>
        <taxon>Kitasatosporales</taxon>
        <taxon>Streptomycetaceae</taxon>
        <taxon>Streptomyces</taxon>
        <taxon>Streptomyces diastaticus group</taxon>
    </lineage>
</organism>
<dbReference type="Gene3D" id="3.40.50.720">
    <property type="entry name" value="NAD(P)-binding Rossmann-like Domain"/>
    <property type="match status" value="1"/>
</dbReference>
<dbReference type="Proteomes" id="UP000515764">
    <property type="component" value="Chromosome"/>
</dbReference>
<feature type="region of interest" description="Disordered" evidence="1">
    <location>
        <begin position="126"/>
        <end position="197"/>
    </location>
</feature>
<feature type="compositionally biased region" description="Basic and acidic residues" evidence="1">
    <location>
        <begin position="1"/>
        <end position="15"/>
    </location>
</feature>
<gene>
    <name evidence="3" type="ORF">F0345_10925</name>
</gene>
<feature type="domain" description="NAD(P)-binding" evidence="2">
    <location>
        <begin position="18"/>
        <end position="208"/>
    </location>
</feature>
<feature type="region of interest" description="Disordered" evidence="1">
    <location>
        <begin position="1"/>
        <end position="22"/>
    </location>
</feature>
<dbReference type="EMBL" id="CP045704">
    <property type="protein sequence ID" value="QNE84753.1"/>
    <property type="molecule type" value="Genomic_DNA"/>
</dbReference>
<protein>
    <submittedName>
        <fullName evidence="3">NAD(P)H-binding protein</fullName>
    </submittedName>
</protein>
<dbReference type="InterPro" id="IPR016040">
    <property type="entry name" value="NAD(P)-bd_dom"/>
</dbReference>
<dbReference type="InterPro" id="IPR036291">
    <property type="entry name" value="NAD(P)-bd_dom_sf"/>
</dbReference>
<evidence type="ECO:0000256" key="1">
    <source>
        <dbReference type="SAM" id="MobiDB-lite"/>
    </source>
</evidence>
<dbReference type="SUPFAM" id="SSF51735">
    <property type="entry name" value="NAD(P)-binding Rossmann-fold domains"/>
    <property type="match status" value="1"/>
</dbReference>
<dbReference type="Pfam" id="PF13460">
    <property type="entry name" value="NAD_binding_10"/>
    <property type="match status" value="1"/>
</dbReference>
<dbReference type="RefSeq" id="WP_185393754.1">
    <property type="nucleotide sequence ID" value="NZ_CP045704.1"/>
</dbReference>
<reference evidence="4" key="1">
    <citation type="submission" date="2019-10" db="EMBL/GenBank/DDBJ databases">
        <title>Antimicrobial potential of Antarctic Bacteria.</title>
        <authorList>
            <person name="Benaud N."/>
            <person name="Edwards R.J."/>
            <person name="Ferrari B.C."/>
        </authorList>
    </citation>
    <scope>NUCLEOTIDE SEQUENCE [LARGE SCALE GENOMIC DNA]</scope>
    <source>
        <strain evidence="4">NBH77</strain>
    </source>
</reference>
<evidence type="ECO:0000313" key="3">
    <source>
        <dbReference type="EMBL" id="QNE84753.1"/>
    </source>
</evidence>
<accession>A0ABX6RXU8</accession>
<evidence type="ECO:0000313" key="4">
    <source>
        <dbReference type="Proteomes" id="UP000515764"/>
    </source>
</evidence>
<proteinExistence type="predicted"/>
<name>A0ABX6RXU8_9ACTN</name>
<sequence>MSPCRELQETRRPDHGVGATGGVAGEVVRQIPEAAHEVTAAVRDPAAPVVTRERPELVRAGPGGPLPLCPPVAGRAAVLSGLGVRGRGTGGPVARPACAVVSARVAEGTRRPVVVSAAPVVRALGRAADRPDLPPPRPHGPRRGPRGTSRVRGAADPRCGTDWTAARPPRPAHGPPTGTYRRVTGGDPRGGRSLSPVGTAHAVLGALGHRGASRQVLRTAHWRRGVGLRVRRRPSPAR</sequence>
<keyword evidence="4" id="KW-1185">Reference proteome</keyword>